<dbReference type="PANTHER" id="PTHR33133">
    <property type="entry name" value="OS08G0107100 PROTEIN-RELATED"/>
    <property type="match status" value="1"/>
</dbReference>
<feature type="transmembrane region" description="Helical" evidence="1">
    <location>
        <begin position="162"/>
        <end position="187"/>
    </location>
</feature>
<evidence type="ECO:0000256" key="1">
    <source>
        <dbReference type="SAM" id="Phobius"/>
    </source>
</evidence>
<protein>
    <recommendedName>
        <fullName evidence="4">Glycerophosphoryl diester phosphodiesterase membrane domain-containing protein</fullName>
    </recommendedName>
</protein>
<gene>
    <name evidence="2" type="ORF">JOC94_002987</name>
</gene>
<comment type="caution">
    <text evidence="2">The sequence shown here is derived from an EMBL/GenBank/DDBJ whole genome shotgun (WGS) entry which is preliminary data.</text>
</comment>
<dbReference type="EMBL" id="JAFBFH010000020">
    <property type="protein sequence ID" value="MBM7715976.1"/>
    <property type="molecule type" value="Genomic_DNA"/>
</dbReference>
<feature type="transmembrane region" description="Helical" evidence="1">
    <location>
        <begin position="250"/>
        <end position="273"/>
    </location>
</feature>
<evidence type="ECO:0000313" key="2">
    <source>
        <dbReference type="EMBL" id="MBM7715976.1"/>
    </source>
</evidence>
<proteinExistence type="predicted"/>
<keyword evidence="1" id="KW-0472">Membrane</keyword>
<evidence type="ECO:0000313" key="3">
    <source>
        <dbReference type="Proteomes" id="UP000823485"/>
    </source>
</evidence>
<feature type="transmembrane region" description="Helical" evidence="1">
    <location>
        <begin position="217"/>
        <end position="238"/>
    </location>
</feature>
<keyword evidence="1" id="KW-0812">Transmembrane</keyword>
<keyword evidence="1" id="KW-1133">Transmembrane helix</keyword>
<keyword evidence="3" id="KW-1185">Reference proteome</keyword>
<dbReference type="RefSeq" id="WP_077113697.1">
    <property type="nucleotide sequence ID" value="NZ_JAFBFH010000020.1"/>
</dbReference>
<feature type="transmembrane region" description="Helical" evidence="1">
    <location>
        <begin position="29"/>
        <end position="47"/>
    </location>
</feature>
<feature type="transmembrane region" description="Helical" evidence="1">
    <location>
        <begin position="136"/>
        <end position="156"/>
    </location>
</feature>
<feature type="transmembrane region" description="Helical" evidence="1">
    <location>
        <begin position="82"/>
        <end position="106"/>
    </location>
</feature>
<name>A0ABS2R8L5_9BACI</name>
<evidence type="ECO:0008006" key="4">
    <source>
        <dbReference type="Google" id="ProtNLM"/>
    </source>
</evidence>
<reference evidence="2 3" key="1">
    <citation type="submission" date="2021-01" db="EMBL/GenBank/DDBJ databases">
        <title>Genomic Encyclopedia of Type Strains, Phase IV (KMG-IV): sequencing the most valuable type-strain genomes for metagenomic binning, comparative biology and taxonomic classification.</title>
        <authorList>
            <person name="Goeker M."/>
        </authorList>
    </citation>
    <scope>NUCLEOTIDE SEQUENCE [LARGE SCALE GENOMIC DNA]</scope>
    <source>
        <strain evidence="2 3">DSM 105453</strain>
    </source>
</reference>
<organism evidence="2 3">
    <name type="scientific">Siminovitchia thermophila</name>
    <dbReference type="NCBI Taxonomy" id="1245522"/>
    <lineage>
        <taxon>Bacteria</taxon>
        <taxon>Bacillati</taxon>
        <taxon>Bacillota</taxon>
        <taxon>Bacilli</taxon>
        <taxon>Bacillales</taxon>
        <taxon>Bacillaceae</taxon>
        <taxon>Siminovitchia</taxon>
    </lineage>
</organism>
<sequence>MESKIDTPKGFGQILDLTFSISRKKFSEFILIMLIFLGPIFVLQAVLELASGVGFFREVQAEGAWYDRTLDSFDEISTMRDVAIGFSALLSLIFGPIAGAAIILAVNHMRKGEEYTVGSVIKSAFSRFWPIFGSNILFYLIAGGLYFIPLISIIFLGVLGAAIFPVAGIIVAVFLFLVTLFGLGLFLTRLSFYFGSVVLKEETPGISRSWKLTKGRLWPTFGIYVVFTLIFTCITMALEFSFGLMLGNSVLLAMIVNVGTLFTSLIFAVGYAVMYFDLKARHDADDLKEMIGDYQTT</sequence>
<dbReference type="PANTHER" id="PTHR33133:SF1">
    <property type="entry name" value="EXPRESSED PROTEIN-RELATED"/>
    <property type="match status" value="1"/>
</dbReference>
<accession>A0ABS2R8L5</accession>
<dbReference type="Proteomes" id="UP000823485">
    <property type="component" value="Unassembled WGS sequence"/>
</dbReference>